<dbReference type="InterPro" id="IPR032675">
    <property type="entry name" value="LRR_dom_sf"/>
</dbReference>
<evidence type="ECO:0000313" key="6">
    <source>
        <dbReference type="EMBL" id="KAF2899407.1"/>
    </source>
</evidence>
<accession>A0A8K0DAH4</accession>
<dbReference type="Gene3D" id="3.80.10.10">
    <property type="entry name" value="Ribonuclease Inhibitor"/>
    <property type="match status" value="1"/>
</dbReference>
<evidence type="ECO:0000313" key="7">
    <source>
        <dbReference type="Proteomes" id="UP000801492"/>
    </source>
</evidence>
<dbReference type="Pfam" id="PF13976">
    <property type="entry name" value="gag_pre-integrs"/>
    <property type="match status" value="1"/>
</dbReference>
<proteinExistence type="predicted"/>
<evidence type="ECO:0000259" key="5">
    <source>
        <dbReference type="Pfam" id="PF13976"/>
    </source>
</evidence>
<comment type="caution">
    <text evidence="6">The sequence shown here is derived from an EMBL/GenBank/DDBJ whole genome shotgun (WGS) entry which is preliminary data.</text>
</comment>
<dbReference type="EMBL" id="VTPC01002820">
    <property type="protein sequence ID" value="KAF2899407.1"/>
    <property type="molecule type" value="Genomic_DNA"/>
</dbReference>
<keyword evidence="7" id="KW-1185">Reference proteome</keyword>
<evidence type="ECO:0000256" key="3">
    <source>
        <dbReference type="ARBA" id="ARBA00022737"/>
    </source>
</evidence>
<protein>
    <recommendedName>
        <fullName evidence="5">GAG-pre-integrase domain-containing protein</fullName>
    </recommendedName>
</protein>
<dbReference type="PANTHER" id="PTHR24373">
    <property type="entry name" value="SLIT RELATED LEUCINE-RICH REPEAT NEURONAL PROTEIN"/>
    <property type="match status" value="1"/>
</dbReference>
<keyword evidence="1" id="KW-0433">Leucine-rich repeat</keyword>
<feature type="domain" description="GAG-pre-integrase" evidence="5">
    <location>
        <begin position="40"/>
        <end position="86"/>
    </location>
</feature>
<dbReference type="Pfam" id="PF13306">
    <property type="entry name" value="LRR_5"/>
    <property type="match status" value="1"/>
</dbReference>
<feature type="compositionally biased region" description="Basic and acidic residues" evidence="4">
    <location>
        <begin position="197"/>
        <end position="208"/>
    </location>
</feature>
<evidence type="ECO:0000256" key="1">
    <source>
        <dbReference type="ARBA" id="ARBA00022614"/>
    </source>
</evidence>
<dbReference type="InterPro" id="IPR001611">
    <property type="entry name" value="Leu-rich_rpt"/>
</dbReference>
<dbReference type="InterPro" id="IPR026906">
    <property type="entry name" value="LRR_5"/>
</dbReference>
<gene>
    <name evidence="6" type="ORF">ILUMI_06763</name>
</gene>
<dbReference type="Pfam" id="PF13855">
    <property type="entry name" value="LRR_8"/>
    <property type="match status" value="1"/>
</dbReference>
<organism evidence="6 7">
    <name type="scientific">Ignelater luminosus</name>
    <name type="common">Cucubano</name>
    <name type="synonym">Pyrophorus luminosus</name>
    <dbReference type="NCBI Taxonomy" id="2038154"/>
    <lineage>
        <taxon>Eukaryota</taxon>
        <taxon>Metazoa</taxon>
        <taxon>Ecdysozoa</taxon>
        <taxon>Arthropoda</taxon>
        <taxon>Hexapoda</taxon>
        <taxon>Insecta</taxon>
        <taxon>Pterygota</taxon>
        <taxon>Neoptera</taxon>
        <taxon>Endopterygota</taxon>
        <taxon>Coleoptera</taxon>
        <taxon>Polyphaga</taxon>
        <taxon>Elateriformia</taxon>
        <taxon>Elateroidea</taxon>
        <taxon>Elateridae</taxon>
        <taxon>Agrypninae</taxon>
        <taxon>Pyrophorini</taxon>
        <taxon>Ignelater</taxon>
    </lineage>
</organism>
<dbReference type="SMART" id="SM00369">
    <property type="entry name" value="LRR_TYP"/>
    <property type="match status" value="8"/>
</dbReference>
<keyword evidence="3" id="KW-0677">Repeat</keyword>
<dbReference type="PANTHER" id="PTHR24373:SF275">
    <property type="entry name" value="TIR DOMAIN-CONTAINING PROTEIN"/>
    <property type="match status" value="1"/>
</dbReference>
<dbReference type="InterPro" id="IPR003591">
    <property type="entry name" value="Leu-rich_rpt_typical-subtyp"/>
</dbReference>
<name>A0A8K0DAH4_IGNLU</name>
<reference evidence="6" key="1">
    <citation type="submission" date="2019-08" db="EMBL/GenBank/DDBJ databases">
        <title>The genome of the North American firefly Photinus pyralis.</title>
        <authorList>
            <consortium name="Photinus pyralis genome working group"/>
            <person name="Fallon T.R."/>
            <person name="Sander Lower S.E."/>
            <person name="Weng J.-K."/>
        </authorList>
    </citation>
    <scope>NUCLEOTIDE SEQUENCE</scope>
    <source>
        <strain evidence="6">TRF0915ILg1</strain>
        <tissue evidence="6">Whole body</tissue>
    </source>
</reference>
<dbReference type="InterPro" id="IPR050328">
    <property type="entry name" value="Dev_Immune_Receptor"/>
</dbReference>
<dbReference type="PROSITE" id="PS51450">
    <property type="entry name" value="LRR"/>
    <property type="match status" value="2"/>
</dbReference>
<keyword evidence="2" id="KW-0732">Signal</keyword>
<dbReference type="SUPFAM" id="SSF52058">
    <property type="entry name" value="L domain-like"/>
    <property type="match status" value="1"/>
</dbReference>
<dbReference type="InterPro" id="IPR025724">
    <property type="entry name" value="GAG-pre-integrase_dom"/>
</dbReference>
<evidence type="ECO:0000256" key="4">
    <source>
        <dbReference type="SAM" id="MobiDB-lite"/>
    </source>
</evidence>
<dbReference type="SMART" id="SM00365">
    <property type="entry name" value="LRR_SD22"/>
    <property type="match status" value="4"/>
</dbReference>
<dbReference type="OrthoDB" id="676979at2759"/>
<dbReference type="Proteomes" id="UP000801492">
    <property type="component" value="Unassembled WGS sequence"/>
</dbReference>
<evidence type="ECO:0000256" key="2">
    <source>
        <dbReference type="ARBA" id="ARBA00022729"/>
    </source>
</evidence>
<feature type="region of interest" description="Disordered" evidence="4">
    <location>
        <begin position="184"/>
        <end position="208"/>
    </location>
</feature>
<sequence length="500" mass="56730">MADCSGDQLAFEKLTDDEFLEVVMLRGSTPQYDPMVMAIESLELLHRRLGHFNRISMDSLKKGITTGIDYGEEKRKVCQVCLLGKQSSNYLRRKVENVPQRSPHKVVLNATPEEKWSGEKVNLKHLKVWGSIAQAHVPDVLRKKFDPKSKQSFCGLQRVFLQNRLCQNREVQAPEEPAVLIPEESEQGGNMNRATPRRSEKERKTRESSDRILYHVSVISSDPVTVRESMQSPGHDRWKEVVDVSEYTAFVENNGWMLVDCLDFLNETLITMTFLTFDDTATNVVWLGLKNLKALYLVSNNISDLPDANAFQDLTSLQELILQDNHIIKLSSKVFDGLSNLKLLDLERFALPGNKLKHLDAQVFTGLSTLSTLLLDNNTLEGWDENSFTGLDNLKYVRLENNNLKTLSANMFGKVPHITRLGISSSSIRKIDSGTFSSLNKLEDLDLRNNLIDELPEGIFTFCKALQRIFLDGNKLQKVPNNVFANLTKLRVLYLDDNGI</sequence>
<dbReference type="AlphaFoldDB" id="A0A8K0DAH4"/>